<dbReference type="InterPro" id="IPR002872">
    <property type="entry name" value="Proline_DH_dom"/>
</dbReference>
<feature type="region of interest" description="Disordered" evidence="7">
    <location>
        <begin position="312"/>
        <end position="336"/>
    </location>
</feature>
<evidence type="ECO:0000313" key="9">
    <source>
        <dbReference type="EMBL" id="GIL62525.1"/>
    </source>
</evidence>
<evidence type="ECO:0000259" key="8">
    <source>
        <dbReference type="Pfam" id="PF01619"/>
    </source>
</evidence>
<comment type="similarity">
    <text evidence="1 5">Belongs to the proline oxidase family.</text>
</comment>
<comment type="function">
    <text evidence="5">Converts proline to delta-1-pyrroline-5-carboxylate.</text>
</comment>
<dbReference type="EC" id="1.5.5.2" evidence="2 5"/>
<keyword evidence="4 5" id="KW-0642">Proline metabolism</keyword>
<protein>
    <recommendedName>
        <fullName evidence="2 5">Proline dehydrogenase</fullName>
        <ecNumber evidence="2 5">1.5.5.2</ecNumber>
    </recommendedName>
</protein>
<dbReference type="PANTHER" id="PTHR13914:SF0">
    <property type="entry name" value="PROLINE DEHYDROGENASE 1, MITOCHONDRIAL"/>
    <property type="match status" value="1"/>
</dbReference>
<keyword evidence="10" id="KW-1185">Reference proteome</keyword>
<keyword evidence="5" id="KW-0274">FAD</keyword>
<evidence type="ECO:0000256" key="3">
    <source>
        <dbReference type="ARBA" id="ARBA00023002"/>
    </source>
</evidence>
<gene>
    <name evidence="9" type="ORF">Vafri_16737</name>
</gene>
<evidence type="ECO:0000256" key="6">
    <source>
        <dbReference type="SAM" id="Coils"/>
    </source>
</evidence>
<keyword evidence="5" id="KW-0285">Flavoprotein</keyword>
<evidence type="ECO:0000313" key="10">
    <source>
        <dbReference type="Proteomes" id="UP000747399"/>
    </source>
</evidence>
<dbReference type="PANTHER" id="PTHR13914">
    <property type="entry name" value="PROLINE OXIDASE"/>
    <property type="match status" value="1"/>
</dbReference>
<accession>A0A8J4BI06</accession>
<dbReference type="Proteomes" id="UP000747399">
    <property type="component" value="Unassembled WGS sequence"/>
</dbReference>
<evidence type="ECO:0000256" key="5">
    <source>
        <dbReference type="RuleBase" id="RU364054"/>
    </source>
</evidence>
<dbReference type="GO" id="GO:0004657">
    <property type="term" value="F:proline dehydrogenase activity"/>
    <property type="evidence" value="ECO:0007669"/>
    <property type="project" value="UniProtKB-EC"/>
</dbReference>
<dbReference type="EMBL" id="BNCO01000051">
    <property type="protein sequence ID" value="GIL62525.1"/>
    <property type="molecule type" value="Genomic_DNA"/>
</dbReference>
<sequence length="621" mass="68323">MRAIFLVRPHPGGLCAFARRQPIGCRGHSSVSTVAGRASLPRRETNNLNFKDHQVIYEHQSTEDIWWSLLVLQFCTFSPFARHSEWLLQRNESRDTAAPAVATRMVPAWFREAVYKHFCAGRSPAEVWARMNGLRAHGVGAILDLVESEETDTDATPYQQHGEDLKAEDEFDRRMDALIASVDTAAAMPGTGFVAVHVPALSSPGLLEHVSAVLRRAFATLSTQTDVGMHTDTDTDGVKYGITSWEIFQESYRKLAVAISADEGSPQGLPVPASAAISADSSDGLRADYVSWCRQVGLRHLHLLAEGLQHLREEEEEEEEEDKPASSGRRTGTPVMAARRSTASRSLSLTLTSTQQQQLERLQNRLKRLVERAEEKGVKLLFDADGCTEPHLLWPALEHLAYGLMSKYNRTSANSAGEAVVFLSYDDTAASGRDVADMPWRLQAELSRAEREGYTLGIKLVDGPRMIGAPYVNCMEVLLSAVRVRRAELMVGSHSPAVVEAAVAIMAGLGLEPVDAAVYFQHPLGVADRLSFTLGNEGYKVYKYCPVGDMNKAMPYLVRRIKEMQISLQGGGPHDLRLLQEELWRRLVHQPASELITQAEALAHPPATGSAAARQQAVNGS</sequence>
<dbReference type="GO" id="GO:0005739">
    <property type="term" value="C:mitochondrion"/>
    <property type="evidence" value="ECO:0007669"/>
    <property type="project" value="TreeGrafter"/>
</dbReference>
<dbReference type="Gene3D" id="3.20.20.220">
    <property type="match status" value="2"/>
</dbReference>
<evidence type="ECO:0000256" key="2">
    <source>
        <dbReference type="ARBA" id="ARBA00012695"/>
    </source>
</evidence>
<dbReference type="InterPro" id="IPR029041">
    <property type="entry name" value="FAD-linked_oxidoreductase-like"/>
</dbReference>
<feature type="coiled-coil region" evidence="6">
    <location>
        <begin position="352"/>
        <end position="379"/>
    </location>
</feature>
<dbReference type="Pfam" id="PF01619">
    <property type="entry name" value="Pro_dh"/>
    <property type="match status" value="1"/>
</dbReference>
<dbReference type="GO" id="GO:0071949">
    <property type="term" value="F:FAD binding"/>
    <property type="evidence" value="ECO:0007669"/>
    <property type="project" value="TreeGrafter"/>
</dbReference>
<keyword evidence="3 5" id="KW-0560">Oxidoreductase</keyword>
<organism evidence="9 10">
    <name type="scientific">Volvox africanus</name>
    <dbReference type="NCBI Taxonomy" id="51714"/>
    <lineage>
        <taxon>Eukaryota</taxon>
        <taxon>Viridiplantae</taxon>
        <taxon>Chlorophyta</taxon>
        <taxon>core chlorophytes</taxon>
        <taxon>Chlorophyceae</taxon>
        <taxon>CS clade</taxon>
        <taxon>Chlamydomonadales</taxon>
        <taxon>Volvocaceae</taxon>
        <taxon>Volvox</taxon>
    </lineage>
</organism>
<evidence type="ECO:0000256" key="4">
    <source>
        <dbReference type="ARBA" id="ARBA00023062"/>
    </source>
</evidence>
<evidence type="ECO:0000256" key="7">
    <source>
        <dbReference type="SAM" id="MobiDB-lite"/>
    </source>
</evidence>
<dbReference type="SUPFAM" id="SSF51730">
    <property type="entry name" value="FAD-linked oxidoreductase"/>
    <property type="match status" value="1"/>
</dbReference>
<comment type="catalytic activity">
    <reaction evidence="5">
        <text>L-proline + a quinone = (S)-1-pyrroline-5-carboxylate + a quinol + H(+)</text>
        <dbReference type="Rhea" id="RHEA:23784"/>
        <dbReference type="ChEBI" id="CHEBI:15378"/>
        <dbReference type="ChEBI" id="CHEBI:17388"/>
        <dbReference type="ChEBI" id="CHEBI:24646"/>
        <dbReference type="ChEBI" id="CHEBI:60039"/>
        <dbReference type="ChEBI" id="CHEBI:132124"/>
        <dbReference type="EC" id="1.5.5.2"/>
    </reaction>
</comment>
<reference evidence="9" key="1">
    <citation type="journal article" date="2021" name="Proc. Natl. Acad. Sci. U.S.A.">
        <title>Three genomes in the algal genus Volvox reveal the fate of a haploid sex-determining region after a transition to homothallism.</title>
        <authorList>
            <person name="Yamamoto K."/>
            <person name="Hamaji T."/>
            <person name="Kawai-Toyooka H."/>
            <person name="Matsuzaki R."/>
            <person name="Takahashi F."/>
            <person name="Nishimura Y."/>
            <person name="Kawachi M."/>
            <person name="Noguchi H."/>
            <person name="Minakuchi Y."/>
            <person name="Umen J.G."/>
            <person name="Toyoda A."/>
            <person name="Nozaki H."/>
        </authorList>
    </citation>
    <scope>NUCLEOTIDE SEQUENCE</scope>
    <source>
        <strain evidence="9">NIES-3780</strain>
    </source>
</reference>
<evidence type="ECO:0000256" key="1">
    <source>
        <dbReference type="ARBA" id="ARBA00005869"/>
    </source>
</evidence>
<dbReference type="InterPro" id="IPR015659">
    <property type="entry name" value="Proline_oxidase"/>
</dbReference>
<dbReference type="AlphaFoldDB" id="A0A8J4BI06"/>
<dbReference type="GO" id="GO:0010133">
    <property type="term" value="P:L-proline catabolic process to L-glutamate"/>
    <property type="evidence" value="ECO:0007669"/>
    <property type="project" value="TreeGrafter"/>
</dbReference>
<comment type="caution">
    <text evidence="9">The sequence shown here is derived from an EMBL/GenBank/DDBJ whole genome shotgun (WGS) entry which is preliminary data.</text>
</comment>
<comment type="cofactor">
    <cofactor evidence="5">
        <name>FAD</name>
        <dbReference type="ChEBI" id="CHEBI:57692"/>
    </cofactor>
</comment>
<proteinExistence type="inferred from homology"/>
<keyword evidence="6" id="KW-0175">Coiled coil</keyword>
<feature type="domain" description="Proline dehydrogenase" evidence="8">
    <location>
        <begin position="470"/>
        <end position="563"/>
    </location>
</feature>
<name>A0A8J4BI06_9CHLO</name>